<gene>
    <name evidence="3" type="ORF">POVCU1_063470</name>
    <name evidence="2" type="ORF">POVCU2_0003320</name>
</gene>
<dbReference type="Proteomes" id="UP000078546">
    <property type="component" value="Unassembled WGS sequence"/>
</dbReference>
<dbReference type="Proteomes" id="UP000078560">
    <property type="component" value="Unassembled WGS sequence"/>
</dbReference>
<evidence type="ECO:0000313" key="3">
    <source>
        <dbReference type="EMBL" id="SBT00940.1"/>
    </source>
</evidence>
<dbReference type="VEuPathDB" id="PlasmoDB:PocGH01_00112500"/>
<accession>A0A1A8VI80</accession>
<reference evidence="2" key="1">
    <citation type="submission" date="2016-05" db="EMBL/GenBank/DDBJ databases">
        <authorList>
            <person name="Lavstsen T."/>
            <person name="Jespersen J.S."/>
        </authorList>
    </citation>
    <scope>NUCLEOTIDE SEQUENCE [LARGE SCALE GENOMIC DNA]</scope>
</reference>
<feature type="transmembrane region" description="Helical" evidence="1">
    <location>
        <begin position="274"/>
        <end position="295"/>
    </location>
</feature>
<organism evidence="2 5">
    <name type="scientific">Plasmodium ovale curtisi</name>
    <dbReference type="NCBI Taxonomy" id="864141"/>
    <lineage>
        <taxon>Eukaryota</taxon>
        <taxon>Sar</taxon>
        <taxon>Alveolata</taxon>
        <taxon>Apicomplexa</taxon>
        <taxon>Aconoidasida</taxon>
        <taxon>Haemosporida</taxon>
        <taxon>Plasmodiidae</taxon>
        <taxon>Plasmodium</taxon>
        <taxon>Plasmodium (Plasmodium)</taxon>
    </lineage>
</organism>
<evidence type="ECO:0000313" key="2">
    <source>
        <dbReference type="EMBL" id="SBS80137.1"/>
    </source>
</evidence>
<evidence type="ECO:0000256" key="1">
    <source>
        <dbReference type="SAM" id="Phobius"/>
    </source>
</evidence>
<protein>
    <submittedName>
        <fullName evidence="2">PIR Superfamily Protein</fullName>
    </submittedName>
</protein>
<keyword evidence="1" id="KW-1133">Transmembrane helix</keyword>
<proteinExistence type="predicted"/>
<keyword evidence="1" id="KW-0472">Membrane</keyword>
<evidence type="ECO:0000313" key="5">
    <source>
        <dbReference type="Proteomes" id="UP000078560"/>
    </source>
</evidence>
<dbReference type="EMBL" id="FLQV01002202">
    <property type="protein sequence ID" value="SBT00940.1"/>
    <property type="molecule type" value="Genomic_DNA"/>
</dbReference>
<dbReference type="AlphaFoldDB" id="A0A1A8VI80"/>
<dbReference type="Pfam" id="PF05795">
    <property type="entry name" value="Plasmodium_Vir"/>
    <property type="match status" value="1"/>
</dbReference>
<evidence type="ECO:0000313" key="4">
    <source>
        <dbReference type="Proteomes" id="UP000078546"/>
    </source>
</evidence>
<dbReference type="InterPro" id="IPR008780">
    <property type="entry name" value="Plasmodium_Vir"/>
</dbReference>
<name>A0A1A8VI80_PLAOA</name>
<dbReference type="EMBL" id="FLQU01000041">
    <property type="protein sequence ID" value="SBS80137.1"/>
    <property type="molecule type" value="Genomic_DNA"/>
</dbReference>
<sequence>MPQDVQDDEMKFLTSNKHYTKLNVRFDTYGNHKECETLKKEFEDYDGIYEFCLRLTGILEEIDKFKELDVYGNDPCNYLNCWIYENLLSKKLKMLDEKSELIIVKINEYWEKSKLNVLCKFDFYQIDNDKFKKMKKLYDYTLDYNFLEYYIKEYENKCNQQYYDYITESHKIYDEVNTDCMTEKDSKPYCVVLDHIHNVYDGNKLKSLTCTLTSPNELKRLKEKLVELEESNEEQGGATDANQKLRTSRLGTTRTISDLPQSAESAKYHSSSGIAPAVVLPLFGIIIILFILYKFTPLRSSLYYRLLKVKIIRSFIGNDEKQEFSENSYDPLDGYTHNSRHQISYHAARHS</sequence>
<reference evidence="4 5" key="2">
    <citation type="submission" date="2016-05" db="EMBL/GenBank/DDBJ databases">
        <authorList>
            <person name="Naeem Raeece"/>
        </authorList>
    </citation>
    <scope>NUCLEOTIDE SEQUENCE [LARGE SCALE GENOMIC DNA]</scope>
</reference>
<keyword evidence="1" id="KW-0812">Transmembrane</keyword>